<dbReference type="GO" id="GO:0016787">
    <property type="term" value="F:hydrolase activity"/>
    <property type="evidence" value="ECO:0007669"/>
    <property type="project" value="InterPro"/>
</dbReference>
<dbReference type="PANTHER" id="PTHR21240">
    <property type="entry name" value="2-AMINO-3-CARBOXYLMUCONATE-6-SEMIALDEHYDE DECARBOXYLASE"/>
    <property type="match status" value="1"/>
</dbReference>
<keyword evidence="4" id="KW-0862">Zinc</keyword>
<dbReference type="InterPro" id="IPR006680">
    <property type="entry name" value="Amidohydro-rel"/>
</dbReference>
<evidence type="ECO:0000256" key="1">
    <source>
        <dbReference type="ARBA" id="ARBA00005871"/>
    </source>
</evidence>
<dbReference type="Proteomes" id="UP001140453">
    <property type="component" value="Unassembled WGS sequence"/>
</dbReference>
<keyword evidence="5 8" id="KW-0456">Lyase</keyword>
<dbReference type="Gene3D" id="3.20.20.140">
    <property type="entry name" value="Metal-dependent hydrolases"/>
    <property type="match status" value="1"/>
</dbReference>
<name>A0A9W9CTQ6_9PEZI</name>
<dbReference type="GO" id="GO:0047596">
    <property type="term" value="F:6-methylsalicylate decarboxylase activity"/>
    <property type="evidence" value="ECO:0007669"/>
    <property type="project" value="UniProtKB-EC"/>
</dbReference>
<comment type="similarity">
    <text evidence="1">Belongs to the metallo-dependent hydrolases superfamily. ACMSD family.</text>
</comment>
<protein>
    <recommendedName>
        <fullName evidence="7">6-methylsalicylate decarboxylase</fullName>
        <ecNumber evidence="7">4.1.1.52</ecNumber>
    </recommendedName>
</protein>
<dbReference type="GO" id="GO:0019748">
    <property type="term" value="P:secondary metabolic process"/>
    <property type="evidence" value="ECO:0007669"/>
    <property type="project" value="TreeGrafter"/>
</dbReference>
<dbReference type="AlphaFoldDB" id="A0A9W9CTQ6"/>
<gene>
    <name evidence="10" type="ORF">N0V93_009475</name>
</gene>
<feature type="domain" description="Amidohydrolase-related" evidence="9">
    <location>
        <begin position="34"/>
        <end position="320"/>
    </location>
</feature>
<accession>A0A9W9CTQ6</accession>
<comment type="caution">
    <text evidence="10">The sequence shown here is derived from an EMBL/GenBank/DDBJ whole genome shotgun (WGS) entry which is preliminary data.</text>
</comment>
<dbReference type="EC" id="4.1.1.52" evidence="7"/>
<dbReference type="SUPFAM" id="SSF51556">
    <property type="entry name" value="Metallo-dependent hydrolases"/>
    <property type="match status" value="1"/>
</dbReference>
<reference evidence="10" key="1">
    <citation type="submission" date="2022-10" db="EMBL/GenBank/DDBJ databases">
        <title>Tapping the CABI collections for fungal endophytes: first genome assemblies for Collariella, Neodidymelliopsis, Ascochyta clinopodiicola, Didymella pomorum, Didymosphaeria variabile, Neocosmospora piperis and Neocucurbitaria cava.</title>
        <authorList>
            <person name="Hill R."/>
        </authorList>
    </citation>
    <scope>NUCLEOTIDE SEQUENCE</scope>
    <source>
        <strain evidence="10">IMI 355082</strain>
    </source>
</reference>
<evidence type="ECO:0000256" key="8">
    <source>
        <dbReference type="RuleBase" id="RU366045"/>
    </source>
</evidence>
<dbReference type="Pfam" id="PF04909">
    <property type="entry name" value="Amidohydro_2"/>
    <property type="match status" value="1"/>
</dbReference>
<evidence type="ECO:0000313" key="11">
    <source>
        <dbReference type="Proteomes" id="UP001140453"/>
    </source>
</evidence>
<dbReference type="GO" id="GO:0046872">
    <property type="term" value="F:metal ion binding"/>
    <property type="evidence" value="ECO:0007669"/>
    <property type="project" value="UniProtKB-KW"/>
</dbReference>
<sequence>MGQYLTRLIQAVMRPVVRLAAKRAAKIQAGAGRIDTHIHCLPPAYLAELNKAGGNPSGFPTPEWTPESCLESMEGIGTTLGILSVSTPGAAILGTGPEARKLARSFNNYLGTLTLSEKYNHHFGFFGVIPDLSDLEGALAELDYLYTEQKLCSGITLFSSYDGKLLGDPAFTPFFAKLQAYKALVFIHPTLLDVTPKFVGSGTAGLPQPILDYPLATTRTAVDLVITGTVRACPDVDFILSHAGGALPFVGTRAFGSLMMPNLASRFPIGILQARTDVGRFYYDIALSTTPAQLNGLLDFVGKGGEERILFGSDYPYAPQVAIDHIVLEHTRFVQNDVRGPRISAERLRGNAVRLLNKHAFEGRELEA</sequence>
<dbReference type="PANTHER" id="PTHR21240:SF29">
    <property type="entry name" value="AMIDOHYDROLASE-RELATED DOMAIN-CONTAINING PROTEIN"/>
    <property type="match status" value="1"/>
</dbReference>
<keyword evidence="3 8" id="KW-0210">Decarboxylase</keyword>
<evidence type="ECO:0000313" key="10">
    <source>
        <dbReference type="EMBL" id="KAJ4386577.1"/>
    </source>
</evidence>
<dbReference type="EMBL" id="JAPEVB010000006">
    <property type="protein sequence ID" value="KAJ4386577.1"/>
    <property type="molecule type" value="Genomic_DNA"/>
</dbReference>
<dbReference type="InterPro" id="IPR032465">
    <property type="entry name" value="ACMSD"/>
</dbReference>
<dbReference type="InterPro" id="IPR032466">
    <property type="entry name" value="Metal_Hydrolase"/>
</dbReference>
<proteinExistence type="inferred from homology"/>
<evidence type="ECO:0000256" key="4">
    <source>
        <dbReference type="ARBA" id="ARBA00022833"/>
    </source>
</evidence>
<keyword evidence="2" id="KW-0479">Metal-binding</keyword>
<evidence type="ECO:0000256" key="6">
    <source>
        <dbReference type="ARBA" id="ARBA00036832"/>
    </source>
</evidence>
<evidence type="ECO:0000256" key="7">
    <source>
        <dbReference type="ARBA" id="ARBA00038889"/>
    </source>
</evidence>
<dbReference type="GO" id="GO:0005829">
    <property type="term" value="C:cytosol"/>
    <property type="evidence" value="ECO:0007669"/>
    <property type="project" value="TreeGrafter"/>
</dbReference>
<evidence type="ECO:0000259" key="9">
    <source>
        <dbReference type="Pfam" id="PF04909"/>
    </source>
</evidence>
<organism evidence="10 11">
    <name type="scientific">Gnomoniopsis smithogilvyi</name>
    <dbReference type="NCBI Taxonomy" id="1191159"/>
    <lineage>
        <taxon>Eukaryota</taxon>
        <taxon>Fungi</taxon>
        <taxon>Dikarya</taxon>
        <taxon>Ascomycota</taxon>
        <taxon>Pezizomycotina</taxon>
        <taxon>Sordariomycetes</taxon>
        <taxon>Sordariomycetidae</taxon>
        <taxon>Diaporthales</taxon>
        <taxon>Gnomoniaceae</taxon>
        <taxon>Gnomoniopsis</taxon>
    </lineage>
</organism>
<dbReference type="OrthoDB" id="2832284at2759"/>
<evidence type="ECO:0000256" key="5">
    <source>
        <dbReference type="ARBA" id="ARBA00023239"/>
    </source>
</evidence>
<keyword evidence="11" id="KW-1185">Reference proteome</keyword>
<evidence type="ECO:0000256" key="3">
    <source>
        <dbReference type="ARBA" id="ARBA00022793"/>
    </source>
</evidence>
<evidence type="ECO:0000256" key="2">
    <source>
        <dbReference type="ARBA" id="ARBA00022723"/>
    </source>
</evidence>
<comment type="catalytic activity">
    <reaction evidence="6">
        <text>6-methylsalicylate + H(+) = 3-methylphenol + CO2</text>
        <dbReference type="Rhea" id="RHEA:23112"/>
        <dbReference type="ChEBI" id="CHEBI:15378"/>
        <dbReference type="ChEBI" id="CHEBI:16526"/>
        <dbReference type="ChEBI" id="CHEBI:17231"/>
        <dbReference type="ChEBI" id="CHEBI:36658"/>
        <dbReference type="EC" id="4.1.1.52"/>
    </reaction>
    <physiologicalReaction direction="left-to-right" evidence="6">
        <dbReference type="Rhea" id="RHEA:23113"/>
    </physiologicalReaction>
</comment>